<dbReference type="OrthoDB" id="3694355at2759"/>
<keyword evidence="1" id="KW-0732">Signal</keyword>
<keyword evidence="3" id="KW-1185">Reference proteome</keyword>
<evidence type="ECO:0000313" key="2">
    <source>
        <dbReference type="EMBL" id="RMZ72809.1"/>
    </source>
</evidence>
<sequence length="142" mass="15263">MKTSTLTTSLSLISTTLAIPCVTQFQYHNNPSNPEGVQQVQICWDTSTSTCRGTATTLVAKPGAANTVNTCTNKNGKINWHLGTGWTIWGKDIYSVDVPVDVSTSSCDVVAYHTAFFRFLGLPVISIITKDSPVGIQSACTF</sequence>
<dbReference type="EMBL" id="KE747834">
    <property type="protein sequence ID" value="RMZ72809.1"/>
    <property type="molecule type" value="Genomic_DNA"/>
</dbReference>
<dbReference type="Proteomes" id="UP000265663">
    <property type="component" value="Unassembled WGS sequence"/>
</dbReference>
<evidence type="ECO:0000256" key="1">
    <source>
        <dbReference type="SAM" id="SignalP"/>
    </source>
</evidence>
<feature type="signal peptide" evidence="1">
    <location>
        <begin position="1"/>
        <end position="18"/>
    </location>
</feature>
<evidence type="ECO:0008006" key="4">
    <source>
        <dbReference type="Google" id="ProtNLM"/>
    </source>
</evidence>
<proteinExistence type="predicted"/>
<organism evidence="2 3">
    <name type="scientific">Pyrenophora seminiperda CCB06</name>
    <dbReference type="NCBI Taxonomy" id="1302712"/>
    <lineage>
        <taxon>Eukaryota</taxon>
        <taxon>Fungi</taxon>
        <taxon>Dikarya</taxon>
        <taxon>Ascomycota</taxon>
        <taxon>Pezizomycotina</taxon>
        <taxon>Dothideomycetes</taxon>
        <taxon>Pleosporomycetidae</taxon>
        <taxon>Pleosporales</taxon>
        <taxon>Pleosporineae</taxon>
        <taxon>Pleosporaceae</taxon>
        <taxon>Pyrenophora</taxon>
    </lineage>
</organism>
<name>A0A3M7MEK8_9PLEO</name>
<feature type="chain" id="PRO_5017973288" description="Secreted protein" evidence="1">
    <location>
        <begin position="19"/>
        <end position="142"/>
    </location>
</feature>
<reference evidence="2 3" key="1">
    <citation type="journal article" date="2014" name="PLoS ONE">
        <title>De novo Genome Assembly of the Fungal Plant Pathogen Pyrenophora semeniperda.</title>
        <authorList>
            <person name="Soliai M.M."/>
            <person name="Meyer S.E."/>
            <person name="Udall J.A."/>
            <person name="Elzinga D.E."/>
            <person name="Hermansen R.A."/>
            <person name="Bodily P.M."/>
            <person name="Hart A.A."/>
            <person name="Coleman C.E."/>
        </authorList>
    </citation>
    <scope>NUCLEOTIDE SEQUENCE [LARGE SCALE GENOMIC DNA]</scope>
    <source>
        <strain evidence="2 3">CCB06</strain>
        <tissue evidence="2">Mycelium</tissue>
    </source>
</reference>
<evidence type="ECO:0000313" key="3">
    <source>
        <dbReference type="Proteomes" id="UP000265663"/>
    </source>
</evidence>
<dbReference type="AlphaFoldDB" id="A0A3M7MEK8"/>
<accession>A0A3M7MEK8</accession>
<gene>
    <name evidence="2" type="ORF">GMOD_00009858</name>
</gene>
<protein>
    <recommendedName>
        <fullName evidence="4">Secreted protein</fullName>
    </recommendedName>
</protein>